<feature type="transmembrane region" description="Helical" evidence="1">
    <location>
        <begin position="21"/>
        <end position="39"/>
    </location>
</feature>
<organism evidence="3 4">
    <name type="scientific">Rubellimicrobium roseum</name>
    <dbReference type="NCBI Taxonomy" id="687525"/>
    <lineage>
        <taxon>Bacteria</taxon>
        <taxon>Pseudomonadati</taxon>
        <taxon>Pseudomonadota</taxon>
        <taxon>Alphaproteobacteria</taxon>
        <taxon>Rhodobacterales</taxon>
        <taxon>Roseobacteraceae</taxon>
        <taxon>Rubellimicrobium</taxon>
    </lineage>
</organism>
<dbReference type="InterPro" id="IPR021994">
    <property type="entry name" value="DUF3592"/>
</dbReference>
<evidence type="ECO:0000313" key="4">
    <source>
        <dbReference type="Proteomes" id="UP000305709"/>
    </source>
</evidence>
<gene>
    <name evidence="3" type="ORF">FHG71_19630</name>
</gene>
<evidence type="ECO:0000313" key="3">
    <source>
        <dbReference type="EMBL" id="TNC63227.1"/>
    </source>
</evidence>
<name>A0A5C4N7V4_9RHOB</name>
<protein>
    <submittedName>
        <fullName evidence="3">DUF3592 domain-containing protein</fullName>
    </submittedName>
</protein>
<feature type="transmembrane region" description="Helical" evidence="1">
    <location>
        <begin position="139"/>
        <end position="161"/>
    </location>
</feature>
<keyword evidence="1" id="KW-0472">Membrane</keyword>
<keyword evidence="4" id="KW-1185">Reference proteome</keyword>
<evidence type="ECO:0000259" key="2">
    <source>
        <dbReference type="Pfam" id="PF12158"/>
    </source>
</evidence>
<keyword evidence="1" id="KW-1133">Transmembrane helix</keyword>
<accession>A0A5C4N7V4</accession>
<evidence type="ECO:0000256" key="1">
    <source>
        <dbReference type="SAM" id="Phobius"/>
    </source>
</evidence>
<keyword evidence="1" id="KW-0812">Transmembrane</keyword>
<reference evidence="3 4" key="1">
    <citation type="submission" date="2019-06" db="EMBL/GenBank/DDBJ databases">
        <authorList>
            <person name="Jiang L."/>
        </authorList>
    </citation>
    <scope>NUCLEOTIDE SEQUENCE [LARGE SCALE GENOMIC DNA]</scope>
    <source>
        <strain evidence="3 4">YIM 48858</strain>
    </source>
</reference>
<proteinExistence type="predicted"/>
<comment type="caution">
    <text evidence="3">The sequence shown here is derived from an EMBL/GenBank/DDBJ whole genome shotgun (WGS) entry which is preliminary data.</text>
</comment>
<dbReference type="Proteomes" id="UP000305709">
    <property type="component" value="Unassembled WGS sequence"/>
</dbReference>
<dbReference type="Pfam" id="PF12158">
    <property type="entry name" value="DUF3592"/>
    <property type="match status" value="1"/>
</dbReference>
<sequence>MLPPPHCRRRTLMFVEFLKRGGVAAAVLLVIAAMLGAAAHRENAVARALAEHGVPAVATVVDKRTETIRTRTDDGTRTRTSHEVAYAYEALATDGSLQPLTVRHAVPRRIHDALRLGDRVEIRYLPQSPTRAEVYPGEAASGVTLLGALALVALLAAALAARIGLALARRAIGSGRPAARPETAPRRVALI</sequence>
<feature type="domain" description="DUF3592" evidence="2">
    <location>
        <begin position="57"/>
        <end position="137"/>
    </location>
</feature>
<dbReference type="EMBL" id="VDFV01000051">
    <property type="protein sequence ID" value="TNC63227.1"/>
    <property type="molecule type" value="Genomic_DNA"/>
</dbReference>
<dbReference type="AlphaFoldDB" id="A0A5C4N7V4"/>